<feature type="transmembrane region" description="Helical" evidence="9">
    <location>
        <begin position="377"/>
        <end position="398"/>
    </location>
</feature>
<dbReference type="Pfam" id="PF00324">
    <property type="entry name" value="AA_permease"/>
    <property type="match status" value="1"/>
</dbReference>
<feature type="transmembrane region" description="Helical" evidence="9">
    <location>
        <begin position="63"/>
        <end position="82"/>
    </location>
</feature>
<dbReference type="GO" id="GO:0006865">
    <property type="term" value="P:amino acid transport"/>
    <property type="evidence" value="ECO:0007669"/>
    <property type="project" value="UniProtKB-KW"/>
</dbReference>
<dbReference type="GO" id="GO:0055085">
    <property type="term" value="P:transmembrane transport"/>
    <property type="evidence" value="ECO:0007669"/>
    <property type="project" value="InterPro"/>
</dbReference>
<feature type="transmembrane region" description="Helical" evidence="9">
    <location>
        <begin position="279"/>
        <end position="300"/>
    </location>
</feature>
<dbReference type="GO" id="GO:0005886">
    <property type="term" value="C:plasma membrane"/>
    <property type="evidence" value="ECO:0007669"/>
    <property type="project" value="UniProtKB-SubCell"/>
</dbReference>
<organism evidence="11 12">
    <name type="scientific">Aeriscardovia aeriphila</name>
    <dbReference type="NCBI Taxonomy" id="218139"/>
    <lineage>
        <taxon>Bacteria</taxon>
        <taxon>Bacillati</taxon>
        <taxon>Actinomycetota</taxon>
        <taxon>Actinomycetes</taxon>
        <taxon>Bifidobacteriales</taxon>
        <taxon>Bifidobacteriaceae</taxon>
        <taxon>Aeriscardovia</taxon>
    </lineage>
</organism>
<feature type="transmembrane region" description="Helical" evidence="9">
    <location>
        <begin position="151"/>
        <end position="171"/>
    </location>
</feature>
<keyword evidence="7 9" id="KW-1133">Transmembrane helix</keyword>
<dbReference type="InterPro" id="IPR004840">
    <property type="entry name" value="Amino_acid_permease_CS"/>
</dbReference>
<keyword evidence="3" id="KW-0813">Transport</keyword>
<feature type="transmembrane region" description="Helical" evidence="9">
    <location>
        <begin position="117"/>
        <end position="139"/>
    </location>
</feature>
<dbReference type="FunFam" id="1.20.1740.10:FF:000001">
    <property type="entry name" value="Amino acid permease"/>
    <property type="match status" value="1"/>
</dbReference>
<evidence type="ECO:0000256" key="3">
    <source>
        <dbReference type="ARBA" id="ARBA00022448"/>
    </source>
</evidence>
<keyword evidence="12" id="KW-1185">Reference proteome</keyword>
<dbReference type="Proteomes" id="UP000228976">
    <property type="component" value="Unassembled WGS sequence"/>
</dbReference>
<evidence type="ECO:0000259" key="10">
    <source>
        <dbReference type="Pfam" id="PF00324"/>
    </source>
</evidence>
<dbReference type="OrthoDB" id="5297508at2"/>
<comment type="subcellular location">
    <subcellularLocation>
        <location evidence="1">Cell membrane</location>
        <topology evidence="1">Multi-pass membrane protein</topology>
    </subcellularLocation>
</comment>
<keyword evidence="4" id="KW-1003">Cell membrane</keyword>
<dbReference type="AlphaFoldDB" id="A0A261FCG9"/>
<evidence type="ECO:0000313" key="12">
    <source>
        <dbReference type="Proteomes" id="UP000228976"/>
    </source>
</evidence>
<dbReference type="PIRSF" id="PIRSF006060">
    <property type="entry name" value="AA_transporter"/>
    <property type="match status" value="1"/>
</dbReference>
<evidence type="ECO:0000256" key="7">
    <source>
        <dbReference type="ARBA" id="ARBA00022989"/>
    </source>
</evidence>
<name>A0A261FCG9_9BIFI</name>
<keyword evidence="6" id="KW-0029">Amino-acid transport</keyword>
<proteinExistence type="inferred from homology"/>
<feature type="domain" description="Amino acid permease/ SLC12A" evidence="10">
    <location>
        <begin position="39"/>
        <end position="468"/>
    </location>
</feature>
<feature type="transmembrane region" description="Helical" evidence="9">
    <location>
        <begin position="404"/>
        <end position="427"/>
    </location>
</feature>
<dbReference type="PROSITE" id="PS00218">
    <property type="entry name" value="AMINO_ACID_PERMEASE_1"/>
    <property type="match status" value="1"/>
</dbReference>
<evidence type="ECO:0000256" key="4">
    <source>
        <dbReference type="ARBA" id="ARBA00022475"/>
    </source>
</evidence>
<feature type="transmembrane region" description="Helical" evidence="9">
    <location>
        <begin position="183"/>
        <end position="205"/>
    </location>
</feature>
<dbReference type="Gene3D" id="1.20.1740.10">
    <property type="entry name" value="Amino acid/polyamine transporter I"/>
    <property type="match status" value="1"/>
</dbReference>
<feature type="transmembrane region" description="Helical" evidence="9">
    <location>
        <begin position="472"/>
        <end position="490"/>
    </location>
</feature>
<dbReference type="InterPro" id="IPR004841">
    <property type="entry name" value="AA-permease/SLC12A_dom"/>
</dbReference>
<evidence type="ECO:0000256" key="5">
    <source>
        <dbReference type="ARBA" id="ARBA00022692"/>
    </source>
</evidence>
<evidence type="ECO:0000256" key="2">
    <source>
        <dbReference type="ARBA" id="ARBA00008583"/>
    </source>
</evidence>
<evidence type="ECO:0000256" key="6">
    <source>
        <dbReference type="ARBA" id="ARBA00022970"/>
    </source>
</evidence>
<dbReference type="RefSeq" id="WP_094689269.1">
    <property type="nucleotide sequence ID" value="NZ_JACBYZ010000001.1"/>
</dbReference>
<dbReference type="EMBL" id="MWWU01000001">
    <property type="protein sequence ID" value="OZG56839.1"/>
    <property type="molecule type" value="Genomic_DNA"/>
</dbReference>
<comment type="caution">
    <text evidence="11">The sequence shown here is derived from an EMBL/GenBank/DDBJ whole genome shotgun (WGS) entry which is preliminary data.</text>
</comment>
<feature type="transmembrane region" description="Helical" evidence="9">
    <location>
        <begin position="448"/>
        <end position="466"/>
    </location>
</feature>
<keyword evidence="5 9" id="KW-0812">Transmembrane</keyword>
<comment type="similarity">
    <text evidence="2">Belongs to the amino acid-polyamine-organocation (APC) superfamily. Amino acid transporter (AAT) (TC 2.A.3.1) family.</text>
</comment>
<evidence type="ECO:0000256" key="1">
    <source>
        <dbReference type="ARBA" id="ARBA00004651"/>
    </source>
</evidence>
<accession>A0A261FCG9</accession>
<gene>
    <name evidence="11" type="ORF">AEAE_0148</name>
</gene>
<protein>
    <submittedName>
        <fullName evidence="11">Amino acid transporter</fullName>
    </submittedName>
</protein>
<dbReference type="PANTHER" id="PTHR43495">
    <property type="entry name" value="GABA PERMEASE"/>
    <property type="match status" value="1"/>
</dbReference>
<feature type="transmembrane region" description="Helical" evidence="9">
    <location>
        <begin position="312"/>
        <end position="336"/>
    </location>
</feature>
<evidence type="ECO:0000313" key="11">
    <source>
        <dbReference type="EMBL" id="OZG56839.1"/>
    </source>
</evidence>
<sequence length="496" mass="54866">MTTPSGQDGEINIDYANHNRFATDSQGEDGFERSLTGRHIQFIAIGGAIGTGLFLGSGKSIALTGPSIVVVYMLVGAVMFVLMRAIGEMLYQDPTQHSFINFIGRYLGSGWGRFAGWSYWLVLLIIGMTELTAVSQYFVTFFLGFGVNLAPWRWLIEVCTVALILLINLISVKTFGETEFWFAMIKISLIIGMIITGIVMVITHFSYPAHVVQGVAIPAGQASVTNIFQDYQLAPNGWMSFILSFQMVFFAYETIELLGNTVSETKDPRHVLPKAVNQIINRILIFYVGALLAIMAIVPWKMFKPAADGSFASPFIMVFRFAGVNWASALVFFVVITAAMSSMNSLVFTAGRQLYAVARRSHEPKLKALVKVSRHGVPARAIMLSAAIILVSPALSLLPGLPALFTLFSSTSSAVIIVIYVLVMIAHMRYRQSEDFLEDGFLLRGYQVWDRVAIVFFLFVYVTLFFSSETLLPALLGLVWFAGFGTFSLLTERRKG</sequence>
<feature type="transmembrane region" description="Helical" evidence="9">
    <location>
        <begin position="238"/>
        <end position="258"/>
    </location>
</feature>
<keyword evidence="8 9" id="KW-0472">Membrane</keyword>
<evidence type="ECO:0000256" key="8">
    <source>
        <dbReference type="ARBA" id="ARBA00023136"/>
    </source>
</evidence>
<reference evidence="11 12" key="1">
    <citation type="journal article" date="2017" name="BMC Genomics">
        <title>Comparative genomic and phylogenomic analyses of the Bifidobacteriaceae family.</title>
        <authorList>
            <person name="Lugli G.A."/>
            <person name="Milani C."/>
            <person name="Turroni F."/>
            <person name="Duranti S."/>
            <person name="Mancabelli L."/>
            <person name="Mangifesta M."/>
            <person name="Ferrario C."/>
            <person name="Modesto M."/>
            <person name="Mattarelli P."/>
            <person name="Jiri K."/>
            <person name="van Sinderen D."/>
            <person name="Ventura M."/>
        </authorList>
    </citation>
    <scope>NUCLEOTIDE SEQUENCE [LARGE SCALE GENOMIC DNA]</scope>
    <source>
        <strain evidence="11 12">LMG 21773</strain>
    </source>
</reference>
<evidence type="ECO:0000256" key="9">
    <source>
        <dbReference type="SAM" id="Phobius"/>
    </source>
</evidence>
<dbReference type="PANTHER" id="PTHR43495:SF2">
    <property type="entry name" value="D-SERINE_D-ALANINE_GLYCINE TRANSPORTER"/>
    <property type="match status" value="1"/>
</dbReference>